<gene>
    <name evidence="4" type="ORF">M9Y10_028106</name>
</gene>
<evidence type="ECO:0000256" key="2">
    <source>
        <dbReference type="ARBA" id="ARBA00023274"/>
    </source>
</evidence>
<reference evidence="4 5" key="1">
    <citation type="submission" date="2024-04" db="EMBL/GenBank/DDBJ databases">
        <title>Tritrichomonas musculus Genome.</title>
        <authorList>
            <person name="Alves-Ferreira E."/>
            <person name="Grigg M."/>
            <person name="Lorenzi H."/>
            <person name="Galac M."/>
        </authorList>
    </citation>
    <scope>NUCLEOTIDE SEQUENCE [LARGE SCALE GENOMIC DNA]</scope>
    <source>
        <strain evidence="4 5">EAF2021</strain>
    </source>
</reference>
<accession>A0ABR2KIJ0</accession>
<dbReference type="EMBL" id="JAPFFF010000004">
    <property type="protein sequence ID" value="KAK8890906.1"/>
    <property type="molecule type" value="Genomic_DNA"/>
</dbReference>
<protein>
    <submittedName>
        <fullName evidence="4">Ribosomal 40S subunit protein S24B</fullName>
    </submittedName>
</protein>
<dbReference type="InterPro" id="IPR053709">
    <property type="entry name" value="eRP_eS24_sf"/>
</dbReference>
<evidence type="ECO:0000313" key="4">
    <source>
        <dbReference type="EMBL" id="KAK8890906.1"/>
    </source>
</evidence>
<dbReference type="Gene3D" id="3.30.70.3370">
    <property type="match status" value="1"/>
</dbReference>
<feature type="compositionally biased region" description="Basic residues" evidence="3">
    <location>
        <begin position="101"/>
        <end position="114"/>
    </location>
</feature>
<feature type="region of interest" description="Disordered" evidence="3">
    <location>
        <begin position="95"/>
        <end position="140"/>
    </location>
</feature>
<dbReference type="SUPFAM" id="SSF54189">
    <property type="entry name" value="Ribosomal proteins S24e, L23 and L15e"/>
    <property type="match status" value="1"/>
</dbReference>
<comment type="caution">
    <text evidence="4">The sequence shown here is derived from an EMBL/GenBank/DDBJ whole genome shotgun (WGS) entry which is preliminary data.</text>
</comment>
<dbReference type="Proteomes" id="UP001470230">
    <property type="component" value="Unassembled WGS sequence"/>
</dbReference>
<evidence type="ECO:0000256" key="1">
    <source>
        <dbReference type="ARBA" id="ARBA00022980"/>
    </source>
</evidence>
<dbReference type="InterPro" id="IPR001976">
    <property type="entry name" value="Ribosomal_eS24"/>
</dbReference>
<evidence type="ECO:0000313" key="5">
    <source>
        <dbReference type="Proteomes" id="UP001470230"/>
    </source>
</evidence>
<keyword evidence="5" id="KW-1185">Reference proteome</keyword>
<dbReference type="Pfam" id="PF01282">
    <property type="entry name" value="Ribosomal_S24e"/>
    <property type="match status" value="1"/>
</dbReference>
<organism evidence="4 5">
    <name type="scientific">Tritrichomonas musculus</name>
    <dbReference type="NCBI Taxonomy" id="1915356"/>
    <lineage>
        <taxon>Eukaryota</taxon>
        <taxon>Metamonada</taxon>
        <taxon>Parabasalia</taxon>
        <taxon>Tritrichomonadida</taxon>
        <taxon>Tritrichomonadidae</taxon>
        <taxon>Tritrichomonas</taxon>
    </lineage>
</organism>
<dbReference type="InterPro" id="IPR012678">
    <property type="entry name" value="Ribosomal_uL23/eL15/eS24_sf"/>
</dbReference>
<keyword evidence="2" id="KW-0687">Ribonucleoprotein</keyword>
<keyword evidence="1" id="KW-0689">Ribosomal protein</keyword>
<sequence length="140" mass="16062">MSKATLRIRKYIVNKLLDRKQFVVDLKHPGAPAPTREEIKDLVSQQLKANKENTVIFALKTSYGGGHTTGFGFIYDSKDALLKVEPLHRLVKAHLKEKSKQTRRSRKNTRKQKMKVWGTGVRATNHKTRRQQRKEELGGA</sequence>
<evidence type="ECO:0000256" key="3">
    <source>
        <dbReference type="SAM" id="MobiDB-lite"/>
    </source>
</evidence>
<dbReference type="HAMAP" id="MF_00545">
    <property type="entry name" value="Ribosomal_eS24"/>
    <property type="match status" value="1"/>
</dbReference>
<name>A0ABR2KIJ0_9EUKA</name>
<dbReference type="PANTHER" id="PTHR10496">
    <property type="entry name" value="40S RIBOSOMAL PROTEIN S24"/>
    <property type="match status" value="1"/>
</dbReference>
<proteinExistence type="inferred from homology"/>